<proteinExistence type="predicted"/>
<organism evidence="2 3">
    <name type="scientific">Caerostris darwini</name>
    <dbReference type="NCBI Taxonomy" id="1538125"/>
    <lineage>
        <taxon>Eukaryota</taxon>
        <taxon>Metazoa</taxon>
        <taxon>Ecdysozoa</taxon>
        <taxon>Arthropoda</taxon>
        <taxon>Chelicerata</taxon>
        <taxon>Arachnida</taxon>
        <taxon>Araneae</taxon>
        <taxon>Araneomorphae</taxon>
        <taxon>Entelegynae</taxon>
        <taxon>Araneoidea</taxon>
        <taxon>Araneidae</taxon>
        <taxon>Caerostris</taxon>
    </lineage>
</organism>
<evidence type="ECO:0000313" key="3">
    <source>
        <dbReference type="Proteomes" id="UP001054837"/>
    </source>
</evidence>
<dbReference type="Proteomes" id="UP001054837">
    <property type="component" value="Unassembled WGS sequence"/>
</dbReference>
<dbReference type="EMBL" id="BPLQ01006193">
    <property type="protein sequence ID" value="GIY20605.1"/>
    <property type="molecule type" value="Genomic_DNA"/>
</dbReference>
<gene>
    <name evidence="2" type="ORF">CDAR_554941</name>
</gene>
<evidence type="ECO:0000256" key="1">
    <source>
        <dbReference type="SAM" id="MobiDB-lite"/>
    </source>
</evidence>
<reference evidence="2 3" key="1">
    <citation type="submission" date="2021-06" db="EMBL/GenBank/DDBJ databases">
        <title>Caerostris darwini draft genome.</title>
        <authorList>
            <person name="Kono N."/>
            <person name="Arakawa K."/>
        </authorList>
    </citation>
    <scope>NUCLEOTIDE SEQUENCE [LARGE SCALE GENOMIC DNA]</scope>
</reference>
<evidence type="ECO:0000313" key="2">
    <source>
        <dbReference type="EMBL" id="GIY20605.1"/>
    </source>
</evidence>
<feature type="region of interest" description="Disordered" evidence="1">
    <location>
        <begin position="112"/>
        <end position="172"/>
    </location>
</feature>
<comment type="caution">
    <text evidence="2">The sequence shown here is derived from an EMBL/GenBank/DDBJ whole genome shotgun (WGS) entry which is preliminary data.</text>
</comment>
<keyword evidence="3" id="KW-1185">Reference proteome</keyword>
<name>A0AAV4RGK2_9ARAC</name>
<protein>
    <submittedName>
        <fullName evidence="2">Uncharacterized protein</fullName>
    </submittedName>
</protein>
<sequence>MESLKKRLERVKISVDSHIKDDFKERKKIHGISSYRKKRMRAAEVKAVPSNPRRLKMKGGIKSMLSGLKKQMPAAEMQGMLCGSQKLEMPSEEFQGLPSDAGKEMPSANVQGLPSDAGKEMPSANVQGLPSDAGKEMPSANVQGLPSDAGKEMPSANVQGLPSDAGKEMPSANVQGLPSDAGKEMPSANVQGLPSDAGKEMPSANVQGLPSDAGKEMPSANVQGLPSDAGKEMPSANVQGLPSDAGKEMPSARVDANCNIVFKENFHTLFIEKEYLINKDVKKCMEELNTVHKRLLCLLMDFKQDLHKKCEELLRHEDTCDVRRAQKVEARNCAFEAIKMIHTAARGVSDGYMKIKVHTNSVVNLYDRITIKNEDVDIDLLIECLPVLLRHGNERLFIEEALDITNCMVNQLNRRFKPIYVKIQDLECLLNQYFYQTRVVLY</sequence>
<dbReference type="AlphaFoldDB" id="A0AAV4RGK2"/>
<accession>A0AAV4RGK2</accession>